<evidence type="ECO:0000256" key="14">
    <source>
        <dbReference type="ARBA" id="ARBA00023146"/>
    </source>
</evidence>
<dbReference type="PANTHER" id="PTHR43326:SF1">
    <property type="entry name" value="METHIONINE--TRNA LIGASE, MITOCHONDRIAL"/>
    <property type="match status" value="1"/>
</dbReference>
<dbReference type="EMBL" id="FNFP01000001">
    <property type="protein sequence ID" value="SDJ82055.1"/>
    <property type="molecule type" value="Genomic_DNA"/>
</dbReference>
<dbReference type="OrthoDB" id="9810191at2"/>
<dbReference type="CDD" id="cd00814">
    <property type="entry name" value="MetRS_core"/>
    <property type="match status" value="1"/>
</dbReference>
<comment type="caution">
    <text evidence="16">Lacks conserved residue(s) required for the propagation of feature annotation.</text>
</comment>
<dbReference type="InterPro" id="IPR012340">
    <property type="entry name" value="NA-bd_OB-fold"/>
</dbReference>
<dbReference type="AlphaFoldDB" id="A0A1G8WWP7"/>
<dbReference type="FunFam" id="2.40.50.140:FF:000042">
    <property type="entry name" value="Methionine--tRNA ligase"/>
    <property type="match status" value="1"/>
</dbReference>
<feature type="binding site" evidence="16">
    <location>
        <position position="149"/>
    </location>
    <ligand>
        <name>Zn(2+)</name>
        <dbReference type="ChEBI" id="CHEBI:29105"/>
    </ligand>
</feature>
<dbReference type="PANTHER" id="PTHR43326">
    <property type="entry name" value="METHIONYL-TRNA SYNTHETASE"/>
    <property type="match status" value="1"/>
</dbReference>
<dbReference type="Pfam" id="PF01588">
    <property type="entry name" value="tRNA_bind"/>
    <property type="match status" value="1"/>
</dbReference>
<dbReference type="Gene3D" id="2.40.50.140">
    <property type="entry name" value="Nucleic acid-binding proteins"/>
    <property type="match status" value="1"/>
</dbReference>
<dbReference type="HAMAP" id="MF_01228">
    <property type="entry name" value="Met_tRNA_synth_type2"/>
    <property type="match status" value="1"/>
</dbReference>
<feature type="binding site" evidence="16">
    <location>
        <position position="128"/>
    </location>
    <ligand>
        <name>Zn(2+)</name>
        <dbReference type="ChEBI" id="CHEBI:29105"/>
    </ligand>
</feature>
<feature type="short sequence motif" description="'KMSKS' region" evidence="16">
    <location>
        <begin position="299"/>
        <end position="303"/>
    </location>
</feature>
<comment type="similarity">
    <text evidence="3 16">Belongs to the class-I aminoacyl-tRNA synthetase family. MetG type 2A subfamily.</text>
</comment>
<evidence type="ECO:0000256" key="2">
    <source>
        <dbReference type="ARBA" id="ARBA00004496"/>
    </source>
</evidence>
<keyword evidence="12 16" id="KW-0694">RNA-binding</keyword>
<dbReference type="InterPro" id="IPR032678">
    <property type="entry name" value="tRNA-synt_1_cat_dom"/>
</dbReference>
<evidence type="ECO:0000256" key="8">
    <source>
        <dbReference type="ARBA" id="ARBA00022723"/>
    </source>
</evidence>
<dbReference type="PROSITE" id="PS00178">
    <property type="entry name" value="AA_TRNA_LIGASE_I"/>
    <property type="match status" value="1"/>
</dbReference>
<proteinExistence type="inferred from homology"/>
<evidence type="ECO:0000256" key="12">
    <source>
        <dbReference type="ARBA" id="ARBA00022884"/>
    </source>
</evidence>
<accession>A0A1G8WWP7</accession>
<evidence type="ECO:0000256" key="7">
    <source>
        <dbReference type="ARBA" id="ARBA00022598"/>
    </source>
</evidence>
<comment type="catalytic activity">
    <reaction evidence="15 16">
        <text>tRNA(Met) + L-methionine + ATP = L-methionyl-tRNA(Met) + AMP + diphosphate</text>
        <dbReference type="Rhea" id="RHEA:13481"/>
        <dbReference type="Rhea" id="RHEA-COMP:9667"/>
        <dbReference type="Rhea" id="RHEA-COMP:9698"/>
        <dbReference type="ChEBI" id="CHEBI:30616"/>
        <dbReference type="ChEBI" id="CHEBI:33019"/>
        <dbReference type="ChEBI" id="CHEBI:57844"/>
        <dbReference type="ChEBI" id="CHEBI:78442"/>
        <dbReference type="ChEBI" id="CHEBI:78530"/>
        <dbReference type="ChEBI" id="CHEBI:456215"/>
        <dbReference type="EC" id="6.1.1.10"/>
    </reaction>
</comment>
<evidence type="ECO:0000256" key="5">
    <source>
        <dbReference type="ARBA" id="ARBA00022490"/>
    </source>
</evidence>
<evidence type="ECO:0000256" key="6">
    <source>
        <dbReference type="ARBA" id="ARBA00022555"/>
    </source>
</evidence>
<keyword evidence="7 16" id="KW-0436">Ligase</keyword>
<dbReference type="InterPro" id="IPR004495">
    <property type="entry name" value="Met-tRNA-synth_bsu_C"/>
</dbReference>
<keyword evidence="17" id="KW-0175">Coiled coil</keyword>
<dbReference type="Proteomes" id="UP000198718">
    <property type="component" value="Unassembled WGS sequence"/>
</dbReference>
<keyword evidence="11 16" id="KW-0067">ATP-binding</keyword>
<dbReference type="STRING" id="393762.SAMN05660472_00043"/>
<dbReference type="Gene3D" id="3.40.50.620">
    <property type="entry name" value="HUPs"/>
    <property type="match status" value="1"/>
</dbReference>
<organism evidence="19 20">
    <name type="scientific">Natronincola ferrireducens</name>
    <dbReference type="NCBI Taxonomy" id="393762"/>
    <lineage>
        <taxon>Bacteria</taxon>
        <taxon>Bacillati</taxon>
        <taxon>Bacillota</taxon>
        <taxon>Clostridia</taxon>
        <taxon>Peptostreptococcales</taxon>
        <taxon>Natronincolaceae</taxon>
        <taxon>Natronincola</taxon>
    </lineage>
</organism>
<dbReference type="InterPro" id="IPR009080">
    <property type="entry name" value="tRNAsynth_Ia_anticodon-bd"/>
</dbReference>
<keyword evidence="6 16" id="KW-0820">tRNA-binding</keyword>
<dbReference type="EC" id="6.1.1.10" evidence="16"/>
<comment type="subunit">
    <text evidence="4 16">Homodimer.</text>
</comment>
<keyword evidence="9 16" id="KW-0547">Nucleotide-binding</keyword>
<evidence type="ECO:0000256" key="10">
    <source>
        <dbReference type="ARBA" id="ARBA00022833"/>
    </source>
</evidence>
<dbReference type="InterPro" id="IPR033911">
    <property type="entry name" value="MetRS_core"/>
</dbReference>
<feature type="binding site" evidence="16">
    <location>
        <position position="146"/>
    </location>
    <ligand>
        <name>Zn(2+)</name>
        <dbReference type="ChEBI" id="CHEBI:29105"/>
    </ligand>
</feature>
<dbReference type="Gene3D" id="2.170.220.10">
    <property type="match status" value="1"/>
</dbReference>
<dbReference type="FunFam" id="2.170.220.10:FF:000002">
    <property type="entry name" value="Methionine--tRNA ligase"/>
    <property type="match status" value="1"/>
</dbReference>
<protein>
    <recommendedName>
        <fullName evidence="16">Methionine--tRNA ligase</fullName>
        <ecNumber evidence="16">6.1.1.10</ecNumber>
    </recommendedName>
    <alternativeName>
        <fullName evidence="16">Methionyl-tRNA synthetase</fullName>
        <shortName evidence="16">MetRS</shortName>
    </alternativeName>
</protein>
<dbReference type="InterPro" id="IPR002547">
    <property type="entry name" value="tRNA-bd_dom"/>
</dbReference>
<feature type="coiled-coil region" evidence="17">
    <location>
        <begin position="510"/>
        <end position="537"/>
    </location>
</feature>
<evidence type="ECO:0000259" key="18">
    <source>
        <dbReference type="PROSITE" id="PS50886"/>
    </source>
</evidence>
<evidence type="ECO:0000256" key="16">
    <source>
        <dbReference type="HAMAP-Rule" id="MF_01228"/>
    </source>
</evidence>
<dbReference type="InterPro" id="IPR014729">
    <property type="entry name" value="Rossmann-like_a/b/a_fold"/>
</dbReference>
<evidence type="ECO:0000256" key="4">
    <source>
        <dbReference type="ARBA" id="ARBA00011738"/>
    </source>
</evidence>
<feature type="domain" description="TRNA-binding" evidence="18">
    <location>
        <begin position="556"/>
        <end position="656"/>
    </location>
</feature>
<evidence type="ECO:0000313" key="19">
    <source>
        <dbReference type="EMBL" id="SDJ82055.1"/>
    </source>
</evidence>
<keyword evidence="10 16" id="KW-0862">Zinc</keyword>
<dbReference type="NCBIfam" id="TIGR00399">
    <property type="entry name" value="metG_C_term"/>
    <property type="match status" value="1"/>
</dbReference>
<dbReference type="CDD" id="cd02800">
    <property type="entry name" value="tRNA_bind_EcMetRS_like"/>
    <property type="match status" value="1"/>
</dbReference>
<dbReference type="GO" id="GO:0005737">
    <property type="term" value="C:cytoplasm"/>
    <property type="evidence" value="ECO:0007669"/>
    <property type="project" value="UniProtKB-SubCell"/>
</dbReference>
<dbReference type="SUPFAM" id="SSF47323">
    <property type="entry name" value="Anticodon-binding domain of a subclass of class I aminoacyl-tRNA synthetases"/>
    <property type="match status" value="1"/>
</dbReference>
<dbReference type="NCBIfam" id="TIGR00398">
    <property type="entry name" value="metG"/>
    <property type="match status" value="1"/>
</dbReference>
<evidence type="ECO:0000313" key="20">
    <source>
        <dbReference type="Proteomes" id="UP000198718"/>
    </source>
</evidence>
<comment type="function">
    <text evidence="1 16">Is required not only for elongation of protein synthesis but also for the initiation of all mRNA translation through initiator tRNA(fMet) aminoacylation.</text>
</comment>
<dbReference type="Pfam" id="PF09334">
    <property type="entry name" value="tRNA-synt_1g"/>
    <property type="match status" value="1"/>
</dbReference>
<evidence type="ECO:0000256" key="1">
    <source>
        <dbReference type="ARBA" id="ARBA00003314"/>
    </source>
</evidence>
<comment type="cofactor">
    <cofactor evidence="16">
        <name>Zn(2+)</name>
        <dbReference type="ChEBI" id="CHEBI:29105"/>
    </cofactor>
    <text evidence="16">Binds 1 zinc ion per subunit.</text>
</comment>
<evidence type="ECO:0000256" key="17">
    <source>
        <dbReference type="SAM" id="Coils"/>
    </source>
</evidence>
<dbReference type="NCBIfam" id="NF008900">
    <property type="entry name" value="PRK12267.1"/>
    <property type="match status" value="1"/>
</dbReference>
<keyword evidence="13 16" id="KW-0648">Protein biosynthesis</keyword>
<dbReference type="Pfam" id="PF19303">
    <property type="entry name" value="Anticodon_3"/>
    <property type="match status" value="1"/>
</dbReference>
<evidence type="ECO:0000256" key="9">
    <source>
        <dbReference type="ARBA" id="ARBA00022741"/>
    </source>
</evidence>
<gene>
    <name evidence="16" type="primary">metG</name>
    <name evidence="19" type="ORF">SAMN05660472_00043</name>
</gene>
<evidence type="ECO:0000256" key="11">
    <source>
        <dbReference type="ARBA" id="ARBA00022840"/>
    </source>
</evidence>
<feature type="short sequence motif" description="'HIGH' region" evidence="16">
    <location>
        <begin position="13"/>
        <end position="23"/>
    </location>
</feature>
<dbReference type="Gene3D" id="1.10.730.10">
    <property type="entry name" value="Isoleucyl-tRNA Synthetase, Domain 1"/>
    <property type="match status" value="1"/>
</dbReference>
<dbReference type="InterPro" id="IPR015413">
    <property type="entry name" value="Methionyl/Leucyl_tRNA_Synth"/>
</dbReference>
<dbReference type="GO" id="GO:0006431">
    <property type="term" value="P:methionyl-tRNA aminoacylation"/>
    <property type="evidence" value="ECO:0007669"/>
    <property type="project" value="UniProtKB-UniRule"/>
</dbReference>
<evidence type="ECO:0000256" key="3">
    <source>
        <dbReference type="ARBA" id="ARBA00006590"/>
    </source>
</evidence>
<keyword evidence="14 16" id="KW-0030">Aminoacyl-tRNA synthetase</keyword>
<dbReference type="Pfam" id="PF01406">
    <property type="entry name" value="tRNA-synt_1e"/>
    <property type="match status" value="1"/>
</dbReference>
<feature type="binding site" evidence="16">
    <location>
        <position position="131"/>
    </location>
    <ligand>
        <name>Zn(2+)</name>
        <dbReference type="ChEBI" id="CHEBI:29105"/>
    </ligand>
</feature>
<dbReference type="GO" id="GO:0005524">
    <property type="term" value="F:ATP binding"/>
    <property type="evidence" value="ECO:0007669"/>
    <property type="project" value="UniProtKB-UniRule"/>
</dbReference>
<comment type="subcellular location">
    <subcellularLocation>
        <location evidence="2 16">Cytoplasm</location>
    </subcellularLocation>
</comment>
<name>A0A1G8WWP7_9FIRM</name>
<evidence type="ECO:0000256" key="13">
    <source>
        <dbReference type="ARBA" id="ARBA00022917"/>
    </source>
</evidence>
<dbReference type="GO" id="GO:0000049">
    <property type="term" value="F:tRNA binding"/>
    <property type="evidence" value="ECO:0007669"/>
    <property type="project" value="UniProtKB-UniRule"/>
</dbReference>
<dbReference type="GO" id="GO:0004825">
    <property type="term" value="F:methionine-tRNA ligase activity"/>
    <property type="evidence" value="ECO:0007669"/>
    <property type="project" value="UniProtKB-UniRule"/>
</dbReference>
<dbReference type="SUPFAM" id="SSF52374">
    <property type="entry name" value="Nucleotidylyl transferase"/>
    <property type="match status" value="1"/>
</dbReference>
<dbReference type="RefSeq" id="WP_090548608.1">
    <property type="nucleotide sequence ID" value="NZ_FNFP01000001.1"/>
</dbReference>
<reference evidence="19 20" key="1">
    <citation type="submission" date="2016-10" db="EMBL/GenBank/DDBJ databases">
        <authorList>
            <person name="de Groot N.N."/>
        </authorList>
    </citation>
    <scope>NUCLEOTIDE SEQUENCE [LARGE SCALE GENOMIC DNA]</scope>
    <source>
        <strain evidence="19 20">DSM 18346</strain>
    </source>
</reference>
<dbReference type="FunFam" id="1.10.730.10:FF:000026">
    <property type="entry name" value="Methionine--tRNA ligase"/>
    <property type="match status" value="1"/>
</dbReference>
<dbReference type="InterPro" id="IPR001412">
    <property type="entry name" value="aa-tRNA-synth_I_CS"/>
</dbReference>
<dbReference type="InterPro" id="IPR023457">
    <property type="entry name" value="Met-tRNA_synth_2"/>
</dbReference>
<evidence type="ECO:0000256" key="15">
    <source>
        <dbReference type="ARBA" id="ARBA00047364"/>
    </source>
</evidence>
<keyword evidence="5 16" id="KW-0963">Cytoplasm</keyword>
<keyword evidence="20" id="KW-1185">Reference proteome</keyword>
<dbReference type="SUPFAM" id="SSF50249">
    <property type="entry name" value="Nucleic acid-binding proteins"/>
    <property type="match status" value="1"/>
</dbReference>
<sequence>MSKGTYYLTTPIYYPSAKLHIGHTYTTVAADALARFKRFTGYDVQFLTGTDEHGEKIQKAAEGKGMSPKAYVDEIVDDIKKIWKSMDISYDTFIRTTDEQHVKSVQGIFQKLYDKGDIYKSEYEGWYCTPCESFWTETQLKDGNLCPDCNRPAELAKEEAYFFRLSKYQDRLIKYFEEHPEICLPESRKNEMINNFLKPGLEDLAVSRTSFDWGIPVPFDEKHVIYVWIDALSNYITALGYGSDNKERYEKYWPANVHIMAKEIIRFHTIIWPAMLMALEEPLPQMVYGHGWIMFGDDKMSKSKGNIVYPEPLIERYGLDALKYFLLREFTFGYDGTYTNRAFVSRFNADLSNDLGNLVSRSITMIEKYNDGIIPEGNMAGEFDEDLKQVATSAAEKVEKAIDGLQFHEGLEEIWKVIRRVNKYIDETTPWILAKDEASKPRLDTVLYNLADSIRIISVLLKPFMEATTKKIWLQLGIGEGQDTSWEAASQFGKTPAGTKVVKGEVLFPRLDIEKEIEELENINKAYFQKINGIKEEKEVEEMVEIEAKEEITIDDFSKLELRAAKVLKAEKHPKADRLLVLQLQVGNETRQVVSGIAEHYKPKDMIGKSVILVANLKPVKLRGVESRGMILAGSHDGLLSLATLDKDMPAGTLIS</sequence>
<dbReference type="PROSITE" id="PS50886">
    <property type="entry name" value="TRBD"/>
    <property type="match status" value="1"/>
</dbReference>
<dbReference type="CDD" id="cd07957">
    <property type="entry name" value="Anticodon_Ia_Met"/>
    <property type="match status" value="1"/>
</dbReference>
<dbReference type="PRINTS" id="PR01041">
    <property type="entry name" value="TRNASYNTHMET"/>
</dbReference>
<keyword evidence="8 16" id="KW-0479">Metal-binding</keyword>
<dbReference type="InterPro" id="IPR041872">
    <property type="entry name" value="Anticodon_Met"/>
</dbReference>
<dbReference type="InterPro" id="IPR014758">
    <property type="entry name" value="Met-tRNA_synth"/>
</dbReference>
<dbReference type="GO" id="GO:0046872">
    <property type="term" value="F:metal ion binding"/>
    <property type="evidence" value="ECO:0007669"/>
    <property type="project" value="UniProtKB-KW"/>
</dbReference>